<feature type="domain" description="HTH cro/C1-type" evidence="1">
    <location>
        <begin position="47"/>
        <end position="76"/>
    </location>
</feature>
<reference evidence="2 3" key="1">
    <citation type="submission" date="2017-12" db="EMBL/GenBank/DDBJ databases">
        <title>Phylogenetic diversity of female urinary microbiome.</title>
        <authorList>
            <person name="Thomas-White K."/>
            <person name="Wolfe A.J."/>
        </authorList>
    </citation>
    <scope>NUCLEOTIDE SEQUENCE [LARGE SCALE GENOMIC DNA]</scope>
    <source>
        <strain evidence="2 3">UMB0777</strain>
    </source>
</reference>
<evidence type="ECO:0000313" key="3">
    <source>
        <dbReference type="Proteomes" id="UP000234662"/>
    </source>
</evidence>
<dbReference type="GO" id="GO:0003677">
    <property type="term" value="F:DNA binding"/>
    <property type="evidence" value="ECO:0007669"/>
    <property type="project" value="InterPro"/>
</dbReference>
<dbReference type="Pfam" id="PF01381">
    <property type="entry name" value="HTH_3"/>
    <property type="match status" value="1"/>
</dbReference>
<dbReference type="Gene3D" id="1.10.260.40">
    <property type="entry name" value="lambda repressor-like DNA-binding domains"/>
    <property type="match status" value="1"/>
</dbReference>
<accession>A0A2I1R0W8</accession>
<dbReference type="InterPro" id="IPR001387">
    <property type="entry name" value="Cro/C1-type_HTH"/>
</dbReference>
<dbReference type="EMBL" id="PKJC01000047">
    <property type="protein sequence ID" value="PKZ62741.1"/>
    <property type="molecule type" value="Genomic_DNA"/>
</dbReference>
<organism evidence="2 3">
    <name type="scientific">Gordonia terrae</name>
    <dbReference type="NCBI Taxonomy" id="2055"/>
    <lineage>
        <taxon>Bacteria</taxon>
        <taxon>Bacillati</taxon>
        <taxon>Actinomycetota</taxon>
        <taxon>Actinomycetes</taxon>
        <taxon>Mycobacteriales</taxon>
        <taxon>Gordoniaceae</taxon>
        <taxon>Gordonia</taxon>
    </lineage>
</organism>
<evidence type="ECO:0000313" key="2">
    <source>
        <dbReference type="EMBL" id="PKZ62741.1"/>
    </source>
</evidence>
<dbReference type="Proteomes" id="UP000234662">
    <property type="component" value="Unassembled WGS sequence"/>
</dbReference>
<dbReference type="AlphaFoldDB" id="A0A2I1R0W8"/>
<protein>
    <submittedName>
        <fullName evidence="2">Transcriptional regulator</fullName>
    </submittedName>
</protein>
<name>A0A2I1R0W8_9ACTN</name>
<comment type="caution">
    <text evidence="2">The sequence shown here is derived from an EMBL/GenBank/DDBJ whole genome shotgun (WGS) entry which is preliminary data.</text>
</comment>
<gene>
    <name evidence="2" type="ORF">CYJ73_25440</name>
</gene>
<dbReference type="PROSITE" id="PS50943">
    <property type="entry name" value="HTH_CROC1"/>
    <property type="match status" value="1"/>
</dbReference>
<dbReference type="RefSeq" id="WP_101823185.1">
    <property type="nucleotide sequence ID" value="NZ_PKJC01000047.1"/>
</dbReference>
<sequence length="121" mass="12785">MSEAKRATFRRGNERIAELLADPDTAARVETIRAEMAQADRAHAMGLAAIRRAAQLTQTELAQRMGIKQAAVSGLEAREDLLLSTLANYLAAAGATDVTITARLGDRTVEVALPAQLVGGA</sequence>
<dbReference type="SUPFAM" id="SSF47413">
    <property type="entry name" value="lambda repressor-like DNA-binding domains"/>
    <property type="match status" value="1"/>
</dbReference>
<proteinExistence type="predicted"/>
<evidence type="ECO:0000259" key="1">
    <source>
        <dbReference type="PROSITE" id="PS50943"/>
    </source>
</evidence>
<dbReference type="InterPro" id="IPR010982">
    <property type="entry name" value="Lambda_DNA-bd_dom_sf"/>
</dbReference>
<dbReference type="CDD" id="cd00093">
    <property type="entry name" value="HTH_XRE"/>
    <property type="match status" value="1"/>
</dbReference>
<dbReference type="SMART" id="SM00530">
    <property type="entry name" value="HTH_XRE"/>
    <property type="match status" value="1"/>
</dbReference>